<evidence type="ECO:0000313" key="6">
    <source>
        <dbReference type="EMBL" id="ACT59607.1"/>
    </source>
</evidence>
<keyword evidence="3 5" id="KW-1133">Transmembrane helix</keyword>
<feature type="transmembrane region" description="Helical" evidence="5">
    <location>
        <begin position="105"/>
        <end position="123"/>
    </location>
</feature>
<protein>
    <recommendedName>
        <fullName evidence="5">Probable membrane transporter protein</fullName>
    </recommendedName>
</protein>
<accession>C6XKP0</accession>
<dbReference type="OrthoDB" id="9151526at2"/>
<evidence type="ECO:0000256" key="3">
    <source>
        <dbReference type="ARBA" id="ARBA00022989"/>
    </source>
</evidence>
<dbReference type="PANTHER" id="PTHR43701:SF2">
    <property type="entry name" value="MEMBRANE TRANSPORTER PROTEIN YJNA-RELATED"/>
    <property type="match status" value="1"/>
</dbReference>
<reference evidence="7" key="1">
    <citation type="journal article" date="2011" name="J. Bacteriol.">
        <title>Genome sequences of eight morphologically diverse alphaproteobacteria.</title>
        <authorList>
            <consortium name="US DOE Joint Genome Institute"/>
            <person name="Brown P.J."/>
            <person name="Kysela D.T."/>
            <person name="Buechlein A."/>
            <person name="Hemmerich C."/>
            <person name="Brun Y.V."/>
        </authorList>
    </citation>
    <scope>NUCLEOTIDE SEQUENCE [LARGE SCALE GENOMIC DNA]</scope>
    <source>
        <strain evidence="7">ATCC 49814 / DSM 5838 / IFAM 1418</strain>
    </source>
</reference>
<feature type="transmembrane region" description="Helical" evidence="5">
    <location>
        <begin position="240"/>
        <end position="262"/>
    </location>
</feature>
<feature type="transmembrane region" description="Helical" evidence="5">
    <location>
        <begin position="207"/>
        <end position="228"/>
    </location>
</feature>
<evidence type="ECO:0000313" key="7">
    <source>
        <dbReference type="Proteomes" id="UP000002745"/>
    </source>
</evidence>
<dbReference type="Proteomes" id="UP000002745">
    <property type="component" value="Chromosome"/>
</dbReference>
<dbReference type="PANTHER" id="PTHR43701">
    <property type="entry name" value="MEMBRANE TRANSPORTER PROTEIN MJ0441-RELATED"/>
    <property type="match status" value="1"/>
</dbReference>
<dbReference type="GO" id="GO:0005886">
    <property type="term" value="C:plasma membrane"/>
    <property type="evidence" value="ECO:0007669"/>
    <property type="project" value="UniProtKB-SubCell"/>
</dbReference>
<name>C6XKP0_HIRBI</name>
<dbReference type="KEGG" id="hba:Hbal_1922"/>
<dbReference type="eggNOG" id="COG0730">
    <property type="taxonomic scope" value="Bacteria"/>
</dbReference>
<dbReference type="STRING" id="582402.Hbal_1922"/>
<keyword evidence="5" id="KW-1003">Cell membrane</keyword>
<evidence type="ECO:0000256" key="1">
    <source>
        <dbReference type="ARBA" id="ARBA00004141"/>
    </source>
</evidence>
<sequence>MIELIPSIIVLTLLSGIIVGIFLGTFGGGGSVLAAPLLIYLVGIEDPHIAIGTSAAGVAAIALFSLIGHWRGGRVKWPCAITFAVSGLLGSIIGSSLAKITQGDVLMIGFSGAMALIALSMFKKPKSIGDPEVHLTPALTMRLAPIGMIVGVAAGFFGIGGGFLIVPGLMLAAGMTMANATASSLVSVAIFGAATSANYAISNMVDFRLTALLLVGGVVGGIIGIYLAKLIANHTQLARTCFASMILIVAVIVGVQSVNAVMAG</sequence>
<dbReference type="HOGENOM" id="CLU_045498_5_0_5"/>
<evidence type="ECO:0000256" key="4">
    <source>
        <dbReference type="ARBA" id="ARBA00023136"/>
    </source>
</evidence>
<dbReference type="Pfam" id="PF01925">
    <property type="entry name" value="TauE"/>
    <property type="match status" value="1"/>
</dbReference>
<dbReference type="EMBL" id="CP001678">
    <property type="protein sequence ID" value="ACT59607.1"/>
    <property type="molecule type" value="Genomic_DNA"/>
</dbReference>
<proteinExistence type="inferred from homology"/>
<feature type="transmembrane region" description="Helical" evidence="5">
    <location>
        <begin position="12"/>
        <end position="42"/>
    </location>
</feature>
<keyword evidence="2 5" id="KW-0812">Transmembrane</keyword>
<feature type="transmembrane region" description="Helical" evidence="5">
    <location>
        <begin position="75"/>
        <end position="93"/>
    </location>
</feature>
<keyword evidence="4 5" id="KW-0472">Membrane</keyword>
<dbReference type="InterPro" id="IPR002781">
    <property type="entry name" value="TM_pro_TauE-like"/>
</dbReference>
<keyword evidence="7" id="KW-1185">Reference proteome</keyword>
<organism evidence="6 7">
    <name type="scientific">Hirschia baltica (strain ATCC 49814 / DSM 5838 / IFAM 1418)</name>
    <dbReference type="NCBI Taxonomy" id="582402"/>
    <lineage>
        <taxon>Bacteria</taxon>
        <taxon>Pseudomonadati</taxon>
        <taxon>Pseudomonadota</taxon>
        <taxon>Alphaproteobacteria</taxon>
        <taxon>Hyphomonadales</taxon>
        <taxon>Hyphomonadaceae</taxon>
        <taxon>Hirschia</taxon>
    </lineage>
</organism>
<comment type="subcellular location">
    <subcellularLocation>
        <location evidence="5">Cell membrane</location>
        <topology evidence="5">Multi-pass membrane protein</topology>
    </subcellularLocation>
    <subcellularLocation>
        <location evidence="1">Membrane</location>
        <topology evidence="1">Multi-pass membrane protein</topology>
    </subcellularLocation>
</comment>
<comment type="similarity">
    <text evidence="5">Belongs to the 4-toluene sulfonate uptake permease (TSUP) (TC 2.A.102) family.</text>
</comment>
<gene>
    <name evidence="6" type="ordered locus">Hbal_1922</name>
</gene>
<feature type="transmembrane region" description="Helical" evidence="5">
    <location>
        <begin position="143"/>
        <end position="166"/>
    </location>
</feature>
<feature type="transmembrane region" description="Helical" evidence="5">
    <location>
        <begin position="49"/>
        <end position="69"/>
    </location>
</feature>
<evidence type="ECO:0000256" key="2">
    <source>
        <dbReference type="ARBA" id="ARBA00022692"/>
    </source>
</evidence>
<dbReference type="InterPro" id="IPR051598">
    <property type="entry name" value="TSUP/Inactive_protease-like"/>
</dbReference>
<dbReference type="RefSeq" id="WP_015827757.1">
    <property type="nucleotide sequence ID" value="NC_012982.1"/>
</dbReference>
<dbReference type="AlphaFoldDB" id="C6XKP0"/>
<feature type="transmembrane region" description="Helical" evidence="5">
    <location>
        <begin position="178"/>
        <end position="201"/>
    </location>
</feature>
<evidence type="ECO:0000256" key="5">
    <source>
        <dbReference type="RuleBase" id="RU363041"/>
    </source>
</evidence>